<organism evidence="1 2">
    <name type="scientific">Cichorium intybus</name>
    <name type="common">Chicory</name>
    <dbReference type="NCBI Taxonomy" id="13427"/>
    <lineage>
        <taxon>Eukaryota</taxon>
        <taxon>Viridiplantae</taxon>
        <taxon>Streptophyta</taxon>
        <taxon>Embryophyta</taxon>
        <taxon>Tracheophyta</taxon>
        <taxon>Spermatophyta</taxon>
        <taxon>Magnoliopsida</taxon>
        <taxon>eudicotyledons</taxon>
        <taxon>Gunneridae</taxon>
        <taxon>Pentapetalae</taxon>
        <taxon>asterids</taxon>
        <taxon>campanulids</taxon>
        <taxon>Asterales</taxon>
        <taxon>Asteraceae</taxon>
        <taxon>Cichorioideae</taxon>
        <taxon>Cichorieae</taxon>
        <taxon>Cichoriinae</taxon>
        <taxon>Cichorium</taxon>
    </lineage>
</organism>
<proteinExistence type="predicted"/>
<evidence type="ECO:0000313" key="2">
    <source>
        <dbReference type="Proteomes" id="UP001055811"/>
    </source>
</evidence>
<sequence length="77" mass="8838">MLYGSYLFVNKHIELIHANLLLLTSHLLVFAIYRHIATLSTKINISPNPPPPFFLFFSLHISLSISLCFAIPKRRES</sequence>
<protein>
    <submittedName>
        <fullName evidence="1">Uncharacterized protein</fullName>
    </submittedName>
</protein>
<gene>
    <name evidence="1" type="ORF">L2E82_32671</name>
</gene>
<name>A0ACB9BH31_CICIN</name>
<dbReference type="EMBL" id="CM042014">
    <property type="protein sequence ID" value="KAI3721654.1"/>
    <property type="molecule type" value="Genomic_DNA"/>
</dbReference>
<dbReference type="Proteomes" id="UP001055811">
    <property type="component" value="Linkage Group LG06"/>
</dbReference>
<reference evidence="2" key="1">
    <citation type="journal article" date="2022" name="Mol. Ecol. Resour.">
        <title>The genomes of chicory, endive, great burdock and yacon provide insights into Asteraceae palaeo-polyploidization history and plant inulin production.</title>
        <authorList>
            <person name="Fan W."/>
            <person name="Wang S."/>
            <person name="Wang H."/>
            <person name="Wang A."/>
            <person name="Jiang F."/>
            <person name="Liu H."/>
            <person name="Zhao H."/>
            <person name="Xu D."/>
            <person name="Zhang Y."/>
        </authorList>
    </citation>
    <scope>NUCLEOTIDE SEQUENCE [LARGE SCALE GENOMIC DNA]</scope>
    <source>
        <strain evidence="2">cv. Punajuju</strain>
    </source>
</reference>
<reference evidence="1 2" key="2">
    <citation type="journal article" date="2022" name="Mol. Ecol. Resour.">
        <title>The genomes of chicory, endive, great burdock and yacon provide insights into Asteraceae paleo-polyploidization history and plant inulin production.</title>
        <authorList>
            <person name="Fan W."/>
            <person name="Wang S."/>
            <person name="Wang H."/>
            <person name="Wang A."/>
            <person name="Jiang F."/>
            <person name="Liu H."/>
            <person name="Zhao H."/>
            <person name="Xu D."/>
            <person name="Zhang Y."/>
        </authorList>
    </citation>
    <scope>NUCLEOTIDE SEQUENCE [LARGE SCALE GENOMIC DNA]</scope>
    <source>
        <strain evidence="2">cv. Punajuju</strain>
        <tissue evidence="1">Leaves</tissue>
    </source>
</reference>
<evidence type="ECO:0000313" key="1">
    <source>
        <dbReference type="EMBL" id="KAI3721654.1"/>
    </source>
</evidence>
<keyword evidence="2" id="KW-1185">Reference proteome</keyword>
<accession>A0ACB9BH31</accession>
<comment type="caution">
    <text evidence="1">The sequence shown here is derived from an EMBL/GenBank/DDBJ whole genome shotgun (WGS) entry which is preliminary data.</text>
</comment>